<feature type="region of interest" description="Disordered" evidence="8">
    <location>
        <begin position="96"/>
        <end position="116"/>
    </location>
</feature>
<dbReference type="PROSITE" id="PS50808">
    <property type="entry name" value="ZF_BED"/>
    <property type="match status" value="1"/>
</dbReference>
<dbReference type="AlphaFoldDB" id="A0A438KLK9"/>
<reference evidence="10 11" key="1">
    <citation type="journal article" date="2018" name="PLoS Genet.">
        <title>Population sequencing reveals clonal diversity and ancestral inbreeding in the grapevine cultivar Chardonnay.</title>
        <authorList>
            <person name="Roach M.J."/>
            <person name="Johnson D.L."/>
            <person name="Bohlmann J."/>
            <person name="van Vuuren H.J."/>
            <person name="Jones S.J."/>
            <person name="Pretorius I.S."/>
            <person name="Schmidt S.A."/>
            <person name="Borneman A.R."/>
        </authorList>
    </citation>
    <scope>NUCLEOTIDE SEQUENCE [LARGE SCALE GENOMIC DNA]</scope>
    <source>
        <strain evidence="11">cv. Chardonnay</strain>
        <tissue evidence="10">Leaf</tissue>
    </source>
</reference>
<proteinExistence type="predicted"/>
<comment type="subcellular location">
    <subcellularLocation>
        <location evidence="1">Nucleus</location>
    </subcellularLocation>
</comment>
<dbReference type="Proteomes" id="UP000288805">
    <property type="component" value="Unassembled WGS sequence"/>
</dbReference>
<dbReference type="InterPro" id="IPR007021">
    <property type="entry name" value="DUF659"/>
</dbReference>
<dbReference type="GO" id="GO:0003677">
    <property type="term" value="F:DNA binding"/>
    <property type="evidence" value="ECO:0007669"/>
    <property type="project" value="UniProtKB-KW"/>
</dbReference>
<evidence type="ECO:0000256" key="8">
    <source>
        <dbReference type="SAM" id="MobiDB-lite"/>
    </source>
</evidence>
<dbReference type="GO" id="GO:0005634">
    <property type="term" value="C:nucleus"/>
    <property type="evidence" value="ECO:0007669"/>
    <property type="project" value="UniProtKB-SubCell"/>
</dbReference>
<evidence type="ECO:0000256" key="2">
    <source>
        <dbReference type="ARBA" id="ARBA00022723"/>
    </source>
</evidence>
<dbReference type="InterPro" id="IPR008906">
    <property type="entry name" value="HATC_C_dom"/>
</dbReference>
<keyword evidence="5" id="KW-0238">DNA-binding</keyword>
<evidence type="ECO:0000313" key="11">
    <source>
        <dbReference type="Proteomes" id="UP000288805"/>
    </source>
</evidence>
<accession>A0A438KLK9</accession>
<keyword evidence="2" id="KW-0479">Metal-binding</keyword>
<evidence type="ECO:0000256" key="5">
    <source>
        <dbReference type="ARBA" id="ARBA00023125"/>
    </source>
</evidence>
<protein>
    <recommendedName>
        <fullName evidence="9">BED-type domain-containing protein</fullName>
    </recommendedName>
</protein>
<keyword evidence="4" id="KW-0862">Zinc</keyword>
<feature type="domain" description="BED-type" evidence="9">
    <location>
        <begin position="8"/>
        <end position="64"/>
    </location>
</feature>
<dbReference type="GO" id="GO:0046983">
    <property type="term" value="F:protein dimerization activity"/>
    <property type="evidence" value="ECO:0007669"/>
    <property type="project" value="InterPro"/>
</dbReference>
<organism evidence="10 11">
    <name type="scientific">Vitis vinifera</name>
    <name type="common">Grape</name>
    <dbReference type="NCBI Taxonomy" id="29760"/>
    <lineage>
        <taxon>Eukaryota</taxon>
        <taxon>Viridiplantae</taxon>
        <taxon>Streptophyta</taxon>
        <taxon>Embryophyta</taxon>
        <taxon>Tracheophyta</taxon>
        <taxon>Spermatophyta</taxon>
        <taxon>Magnoliopsida</taxon>
        <taxon>eudicotyledons</taxon>
        <taxon>Gunneridae</taxon>
        <taxon>Pentapetalae</taxon>
        <taxon>rosids</taxon>
        <taxon>Vitales</taxon>
        <taxon>Vitaceae</taxon>
        <taxon>Viteae</taxon>
        <taxon>Vitis</taxon>
    </lineage>
</organism>
<dbReference type="InterPro" id="IPR003656">
    <property type="entry name" value="Znf_BED"/>
</dbReference>
<dbReference type="Pfam" id="PF02892">
    <property type="entry name" value="zf-BED"/>
    <property type="match status" value="2"/>
</dbReference>
<keyword evidence="3 7" id="KW-0863">Zinc-finger</keyword>
<dbReference type="SUPFAM" id="SSF53098">
    <property type="entry name" value="Ribonuclease H-like"/>
    <property type="match status" value="2"/>
</dbReference>
<dbReference type="PANTHER" id="PTHR32166:SF105">
    <property type="entry name" value="HAT DIMERIZATION DOMAIN-CONTAINING PROTEIN"/>
    <property type="match status" value="1"/>
</dbReference>
<dbReference type="Pfam" id="PF05699">
    <property type="entry name" value="Dimer_Tnp_hAT"/>
    <property type="match status" value="1"/>
</dbReference>
<gene>
    <name evidence="10" type="ORF">CK203_001643</name>
</gene>
<evidence type="ECO:0000256" key="6">
    <source>
        <dbReference type="ARBA" id="ARBA00023242"/>
    </source>
</evidence>
<evidence type="ECO:0000256" key="3">
    <source>
        <dbReference type="ARBA" id="ARBA00022771"/>
    </source>
</evidence>
<keyword evidence="6" id="KW-0539">Nucleus</keyword>
<dbReference type="EMBL" id="QGNW01000004">
    <property type="protein sequence ID" value="RVX22099.1"/>
    <property type="molecule type" value="Genomic_DNA"/>
</dbReference>
<name>A0A438KLK9_VITVI</name>
<dbReference type="InterPro" id="IPR012337">
    <property type="entry name" value="RNaseH-like_sf"/>
</dbReference>
<dbReference type="PANTHER" id="PTHR32166">
    <property type="entry name" value="OSJNBA0013A04.12 PROTEIN"/>
    <property type="match status" value="1"/>
</dbReference>
<sequence length="758" mass="86525">MTSLRSPGYSDPGWEHGIAQDERKKKVKCNYCGKIVSGGIYRLKQHLARVSGEVTYCDKAPEEVYLKMRENLEGCRSNKKPRQSEDDGHTYLNFHQNDDEEEEEEHAGYRSKGKALMSDRNLDERKKKVKCNYCEKIVSGGINRFKQHLARIPGEVAPCKNAPEEVYLKIKENMKWHRTGRRHRRPDAKEISAFYMNSDNDDEEDEQDEDALHRMNKENLIIGEKRLSKDLRKTFRANSPYFHKMLELVGQYGQGLVGPPTQLISGRFLQEEIATIKNYLAEYKASWAITGCSIKADSWRDAQGRTLINILVSCPHGIYFVSSVDATDIVDDATNLFKLLDKVVEEMGEENVVQVITENTPSYKAAGKMLEEKRRSLFWTPCAAYCIDQMLEDFIGIKLGQELLRPAVSRCASSFATLQSLLDHRIGLKRLFQSNKWLSSRFSKSEKGRSLLSDPLMVMMLVNMDLSGRDRQSLELIVPPPSIYGCLLLESIIPISFRFLSEVVRGLNECIVRLEPDNMRRISASMQISDFNSAKADFGTELAISTRTELDPGDGNRMLNKLNLHCLPVINLYLMSAFSSFLAAWWQQHGINCLELQRIAVRILSQTCSSFGCEHNWSTYDQIHRESHNRLAQKRLNDLIYVHYNLRLRERQLSKRSNDVMSLDSILLESLLDDWIVEAENPTVQEDEEIPYNEMDHTDAYENDLMEYEDGTADGRKASLEMVTLSSVEPLDIVNPASAGVATDDDTDLNFLGDDLSD</sequence>
<evidence type="ECO:0000256" key="4">
    <source>
        <dbReference type="ARBA" id="ARBA00022833"/>
    </source>
</evidence>
<dbReference type="GO" id="GO:0008270">
    <property type="term" value="F:zinc ion binding"/>
    <property type="evidence" value="ECO:0007669"/>
    <property type="project" value="UniProtKB-KW"/>
</dbReference>
<evidence type="ECO:0000259" key="9">
    <source>
        <dbReference type="PROSITE" id="PS50808"/>
    </source>
</evidence>
<evidence type="ECO:0000256" key="1">
    <source>
        <dbReference type="ARBA" id="ARBA00004123"/>
    </source>
</evidence>
<comment type="caution">
    <text evidence="10">The sequence shown here is derived from an EMBL/GenBank/DDBJ whole genome shotgun (WGS) entry which is preliminary data.</text>
</comment>
<evidence type="ECO:0000313" key="10">
    <source>
        <dbReference type="EMBL" id="RVX22099.1"/>
    </source>
</evidence>
<dbReference type="Pfam" id="PF04937">
    <property type="entry name" value="DUF659"/>
    <property type="match status" value="1"/>
</dbReference>
<evidence type="ECO:0000256" key="7">
    <source>
        <dbReference type="PROSITE-ProRule" id="PRU00027"/>
    </source>
</evidence>